<dbReference type="Proteomes" id="UP001056429">
    <property type="component" value="Unassembled WGS sequence"/>
</dbReference>
<evidence type="ECO:0000313" key="5">
    <source>
        <dbReference type="EMBL" id="MCM1991927.1"/>
    </source>
</evidence>
<dbReference type="Gene3D" id="3.40.50.1000">
    <property type="entry name" value="HAD superfamily/HAD-like"/>
    <property type="match status" value="1"/>
</dbReference>
<proteinExistence type="inferred from homology"/>
<dbReference type="GO" id="GO:0008253">
    <property type="term" value="F:5'-nucleotidase activity"/>
    <property type="evidence" value="ECO:0007669"/>
    <property type="project" value="InterPro"/>
</dbReference>
<accession>A0A9J6P5E0</accession>
<dbReference type="PANTHER" id="PTHR35134:SF2">
    <property type="entry name" value="NUCLEOTIDASE YQFW-RELATED"/>
    <property type="match status" value="1"/>
</dbReference>
<dbReference type="PANTHER" id="PTHR35134">
    <property type="entry name" value="NUCLEOTIDASE YQFW-RELATED"/>
    <property type="match status" value="1"/>
</dbReference>
<dbReference type="Pfam" id="PF06941">
    <property type="entry name" value="NT5C"/>
    <property type="match status" value="1"/>
</dbReference>
<feature type="active site" description="Nucleophile" evidence="4">
    <location>
        <position position="10"/>
    </location>
</feature>
<reference evidence="5" key="1">
    <citation type="journal article" date="2021" name="mSystems">
        <title>Bacteria and Archaea Synergistically Convert Glycine Betaine to Biogenic Methane in the Formosa Cold Seep of the South China Sea.</title>
        <authorList>
            <person name="Li L."/>
            <person name="Zhang W."/>
            <person name="Zhang S."/>
            <person name="Song L."/>
            <person name="Sun Q."/>
            <person name="Zhang H."/>
            <person name="Xiang H."/>
            <person name="Dong X."/>
        </authorList>
    </citation>
    <scope>NUCLEOTIDE SEQUENCE</scope>
    <source>
        <strain evidence="5">ZWT</strain>
    </source>
</reference>
<evidence type="ECO:0000313" key="6">
    <source>
        <dbReference type="Proteomes" id="UP001056429"/>
    </source>
</evidence>
<dbReference type="InterPro" id="IPR052419">
    <property type="entry name" value="5_3-deoxyribonucleotidase-like"/>
</dbReference>
<dbReference type="InterPro" id="IPR009206">
    <property type="entry name" value="Nucleotidase_putative"/>
</dbReference>
<sequence length="193" mass="23029">MRYEMNICIDIDGTITNAYYWVNYMNEHFNLNLVDEDIIYYDLCKVAKVTEEQFEDFYRTYSDEIHGNAVIRENAKQVLENIAHEHNIYYVTARDSSLKKITEEWFQKTGLPKGQLFMLGSHNKVKKAMELKCDLFIEDRYENAIELSQSGIRVLLIDCYYNRHALNNNIKRVTDWTEIKEEIHMISKEKKYA</sequence>
<evidence type="ECO:0000256" key="2">
    <source>
        <dbReference type="ARBA" id="ARBA00022801"/>
    </source>
</evidence>
<name>A0A9J6P5E0_9CLOT</name>
<dbReference type="EC" id="3.1.3.-" evidence="3"/>
<organism evidence="5 6">
    <name type="scientific">Oceanirhabdus seepicola</name>
    <dbReference type="NCBI Taxonomy" id="2828781"/>
    <lineage>
        <taxon>Bacteria</taxon>
        <taxon>Bacillati</taxon>
        <taxon>Bacillota</taxon>
        <taxon>Clostridia</taxon>
        <taxon>Eubacteriales</taxon>
        <taxon>Clostridiaceae</taxon>
        <taxon>Oceanirhabdus</taxon>
    </lineage>
</organism>
<protein>
    <recommendedName>
        <fullName evidence="3">Nucleotidase</fullName>
        <ecNumber evidence="3">3.1.3.-</ecNumber>
    </recommendedName>
</protein>
<comment type="similarity">
    <text evidence="1 3">Belongs to the 5'(3')-deoxyribonucleotidase family.</text>
</comment>
<reference evidence="5" key="2">
    <citation type="submission" date="2021-04" db="EMBL/GenBank/DDBJ databases">
        <authorList>
            <person name="Dong X."/>
        </authorList>
    </citation>
    <scope>NUCLEOTIDE SEQUENCE</scope>
    <source>
        <strain evidence="5">ZWT</strain>
    </source>
</reference>
<evidence type="ECO:0000256" key="1">
    <source>
        <dbReference type="ARBA" id="ARBA00009589"/>
    </source>
</evidence>
<gene>
    <name evidence="5" type="ORF">KDK92_19475</name>
</gene>
<keyword evidence="2 3" id="KW-0378">Hydrolase</keyword>
<dbReference type="SUPFAM" id="SSF56784">
    <property type="entry name" value="HAD-like"/>
    <property type="match status" value="1"/>
</dbReference>
<dbReference type="InterPro" id="IPR036412">
    <property type="entry name" value="HAD-like_sf"/>
</dbReference>
<dbReference type="InterPro" id="IPR010708">
    <property type="entry name" value="5'(3')-deoxyribonucleotidase"/>
</dbReference>
<keyword evidence="6" id="KW-1185">Reference proteome</keyword>
<evidence type="ECO:0000256" key="4">
    <source>
        <dbReference type="PIRSR" id="PIRSR610708-1"/>
    </source>
</evidence>
<dbReference type="InterPro" id="IPR023214">
    <property type="entry name" value="HAD_sf"/>
</dbReference>
<feature type="active site" description="Proton donor" evidence="4">
    <location>
        <position position="12"/>
    </location>
</feature>
<dbReference type="EMBL" id="JAGSOJ010000004">
    <property type="protein sequence ID" value="MCM1991927.1"/>
    <property type="molecule type" value="Genomic_DNA"/>
</dbReference>
<dbReference type="PIRSF" id="PIRSF021362">
    <property type="entry name" value="UCP021362_HAD"/>
    <property type="match status" value="1"/>
</dbReference>
<dbReference type="GO" id="GO:0009264">
    <property type="term" value="P:deoxyribonucleotide catabolic process"/>
    <property type="evidence" value="ECO:0007669"/>
    <property type="project" value="InterPro"/>
</dbReference>
<evidence type="ECO:0000256" key="3">
    <source>
        <dbReference type="PIRNR" id="PIRNR021362"/>
    </source>
</evidence>
<dbReference type="AlphaFoldDB" id="A0A9J6P5E0"/>
<comment type="caution">
    <text evidence="5">The sequence shown here is derived from an EMBL/GenBank/DDBJ whole genome shotgun (WGS) entry which is preliminary data.</text>
</comment>